<dbReference type="InterPro" id="IPR000700">
    <property type="entry name" value="PAS-assoc_C"/>
</dbReference>
<evidence type="ECO:0000259" key="2">
    <source>
        <dbReference type="PROSITE" id="PS50883"/>
    </source>
</evidence>
<evidence type="ECO:0000313" key="4">
    <source>
        <dbReference type="EMBL" id="KZD03842.1"/>
    </source>
</evidence>
<dbReference type="NCBIfam" id="TIGR00229">
    <property type="entry name" value="sensory_box"/>
    <property type="match status" value="1"/>
</dbReference>
<dbReference type="SMART" id="SM00267">
    <property type="entry name" value="GGDEF"/>
    <property type="match status" value="1"/>
</dbReference>
<dbReference type="SUPFAM" id="SSF55785">
    <property type="entry name" value="PYP-like sensor domain (PAS domain)"/>
    <property type="match status" value="3"/>
</dbReference>
<dbReference type="Pfam" id="PF08447">
    <property type="entry name" value="PAS_3"/>
    <property type="match status" value="1"/>
</dbReference>
<dbReference type="InterPro" id="IPR029787">
    <property type="entry name" value="Nucleotide_cyclase"/>
</dbReference>
<feature type="domain" description="PAC" evidence="1">
    <location>
        <begin position="345"/>
        <end position="397"/>
    </location>
</feature>
<dbReference type="CDD" id="cd00130">
    <property type="entry name" value="PAS"/>
    <property type="match status" value="1"/>
</dbReference>
<comment type="caution">
    <text evidence="4">The sequence shown here is derived from an EMBL/GenBank/DDBJ whole genome shotgun (WGS) entry which is preliminary data.</text>
</comment>
<evidence type="ECO:0000259" key="3">
    <source>
        <dbReference type="PROSITE" id="PS50887"/>
    </source>
</evidence>
<dbReference type="InterPro" id="IPR001633">
    <property type="entry name" value="EAL_dom"/>
</dbReference>
<dbReference type="STRING" id="580166.AUP43_12530"/>
<dbReference type="AlphaFoldDB" id="A0A154VRA6"/>
<dbReference type="PROSITE" id="PS50883">
    <property type="entry name" value="EAL"/>
    <property type="match status" value="1"/>
</dbReference>
<dbReference type="SUPFAM" id="SSF55073">
    <property type="entry name" value="Nucleotide cyclase"/>
    <property type="match status" value="1"/>
</dbReference>
<dbReference type="EMBL" id="LPXN01000140">
    <property type="protein sequence ID" value="KZD03842.1"/>
    <property type="molecule type" value="Genomic_DNA"/>
</dbReference>
<dbReference type="NCBIfam" id="TIGR00254">
    <property type="entry name" value="GGDEF"/>
    <property type="match status" value="1"/>
</dbReference>
<name>A0A154VRA6_9PROT</name>
<reference evidence="4 5" key="1">
    <citation type="submission" date="2015-12" db="EMBL/GenBank/DDBJ databases">
        <title>Genome sequence of Oceanibaculum pacificum MCCC 1A02656.</title>
        <authorList>
            <person name="Lu L."/>
            <person name="Lai Q."/>
            <person name="Shao Z."/>
            <person name="Qian P."/>
        </authorList>
    </citation>
    <scope>NUCLEOTIDE SEQUENCE [LARGE SCALE GENOMIC DNA]</scope>
    <source>
        <strain evidence="4 5">MCCC 1A02656</strain>
    </source>
</reference>
<dbReference type="InterPro" id="IPR000160">
    <property type="entry name" value="GGDEF_dom"/>
</dbReference>
<dbReference type="PANTHER" id="PTHR44757:SF2">
    <property type="entry name" value="BIOFILM ARCHITECTURE MAINTENANCE PROTEIN MBAA"/>
    <property type="match status" value="1"/>
</dbReference>
<dbReference type="SUPFAM" id="SSF141868">
    <property type="entry name" value="EAL domain-like"/>
    <property type="match status" value="1"/>
</dbReference>
<dbReference type="Pfam" id="PF00563">
    <property type="entry name" value="EAL"/>
    <property type="match status" value="1"/>
</dbReference>
<gene>
    <name evidence="4" type="ORF">AUP43_12530</name>
</gene>
<dbReference type="PROSITE" id="PS50113">
    <property type="entry name" value="PAC"/>
    <property type="match status" value="1"/>
</dbReference>
<keyword evidence="5" id="KW-1185">Reference proteome</keyword>
<dbReference type="Pfam" id="PF00990">
    <property type="entry name" value="GGDEF"/>
    <property type="match status" value="1"/>
</dbReference>
<feature type="domain" description="GGDEF" evidence="3">
    <location>
        <begin position="430"/>
        <end position="563"/>
    </location>
</feature>
<dbReference type="FunFam" id="3.20.20.450:FF:000001">
    <property type="entry name" value="Cyclic di-GMP phosphodiesterase yahA"/>
    <property type="match status" value="1"/>
</dbReference>
<dbReference type="OrthoDB" id="7251575at2"/>
<dbReference type="CDD" id="cd01949">
    <property type="entry name" value="GGDEF"/>
    <property type="match status" value="1"/>
</dbReference>
<dbReference type="CDD" id="cd01948">
    <property type="entry name" value="EAL"/>
    <property type="match status" value="1"/>
</dbReference>
<dbReference type="InterPro" id="IPR035919">
    <property type="entry name" value="EAL_sf"/>
</dbReference>
<dbReference type="Gene3D" id="3.30.70.270">
    <property type="match status" value="1"/>
</dbReference>
<dbReference type="PANTHER" id="PTHR44757">
    <property type="entry name" value="DIGUANYLATE CYCLASE DGCP"/>
    <property type="match status" value="1"/>
</dbReference>
<dbReference type="InterPro" id="IPR035965">
    <property type="entry name" value="PAS-like_dom_sf"/>
</dbReference>
<evidence type="ECO:0000259" key="1">
    <source>
        <dbReference type="PROSITE" id="PS50113"/>
    </source>
</evidence>
<dbReference type="Gene3D" id="3.20.20.450">
    <property type="entry name" value="EAL domain"/>
    <property type="match status" value="1"/>
</dbReference>
<dbReference type="InterPro" id="IPR000014">
    <property type="entry name" value="PAS"/>
</dbReference>
<dbReference type="InterPro" id="IPR043128">
    <property type="entry name" value="Rev_trsase/Diguanyl_cyclase"/>
</dbReference>
<proteinExistence type="predicted"/>
<dbReference type="PROSITE" id="PS50887">
    <property type="entry name" value="GGDEF"/>
    <property type="match status" value="1"/>
</dbReference>
<dbReference type="Pfam" id="PF12860">
    <property type="entry name" value="PAS_7"/>
    <property type="match status" value="2"/>
</dbReference>
<protein>
    <submittedName>
        <fullName evidence="4">Diguanylate cyclase</fullName>
    </submittedName>
</protein>
<dbReference type="SMART" id="SM00086">
    <property type="entry name" value="PAC"/>
    <property type="match status" value="3"/>
</dbReference>
<dbReference type="InterPro" id="IPR001610">
    <property type="entry name" value="PAC"/>
</dbReference>
<dbReference type="RefSeq" id="WP_067558785.1">
    <property type="nucleotide sequence ID" value="NZ_LPXN01000140.1"/>
</dbReference>
<dbReference type="SMART" id="SM00052">
    <property type="entry name" value="EAL"/>
    <property type="match status" value="1"/>
</dbReference>
<dbReference type="InterPro" id="IPR013655">
    <property type="entry name" value="PAS_fold_3"/>
</dbReference>
<dbReference type="Gene3D" id="3.30.450.20">
    <property type="entry name" value="PAS domain"/>
    <property type="match status" value="3"/>
</dbReference>
<sequence length="830" mass="93625">MPTRIHPLPPSLDMEGLLIDALESVDEGFVFFDADDRLVLCNERYRQLYPHLAPLCQPGTPYRALLEIDAGDKREAGLLSDTESWIEERIARHNSPSGQIEQLQSDGRWVQISEHKTVDGGNAGIHHDITDIKQREEQLERYSNMLRDTLENISQGMAAYDRDHRMTLWNERYVELIDLPPQFRTVGTPLVDIIRFCAGRGDYGAGDSETLARDVYQQLTNSRGHIYERRTTRGRMLEIRVVPIRDGGLVATFTDITERKRAEEALRESEERYALAAAGANDGLWDWNLEANRIFFSRRWKQMLGFADPEIGDGPEEWFSRIHPYDVQQVTAQLDAHLAGALSHFESEHRMLHEDGTYHWMLTRGLAVRDRNHRAYRIAGSQTDITARKLAEERVQHDALHDTLTGLPNRVLFIDRLRQTVARGKRSGTPAFAVLLIDLDRFKVVNESLGHIRGDELLVRTARRLEEAIREGDTVARLGGDEFAVLLEDTSSSVEAAALAHQMLAAISLPLDLDGKEIVTTASIGVALWDPNYGGPEDILRDADLAMYSAKSEGKARVALFHATLHTRAVAMLDLESDLRRALDRDEMVLHYQPIVSLDTGRIAGFEALVRWRHNDHGVISPLDFIPLAEETGLIVPIGEWVLRRACEQMGAWHAEFPERMPLQINVNLSGRQFGKVDLVRSVVETLQAVGLDGSCLKLEITESALMENAQRSAKMLEQLKQLKIKLSVDDFGTGYSSLAYLRTFPIDTIKIDKSFVIDMVTNRDNLEIVRTITALAHNLNLDVIAEGVETPEQLAQLRALGVEYAQGYYFSKPRDAIAATELIRQNASW</sequence>
<dbReference type="SMART" id="SM00091">
    <property type="entry name" value="PAS"/>
    <property type="match status" value="3"/>
</dbReference>
<evidence type="ECO:0000313" key="5">
    <source>
        <dbReference type="Proteomes" id="UP000076400"/>
    </source>
</evidence>
<dbReference type="InterPro" id="IPR052155">
    <property type="entry name" value="Biofilm_reg_signaling"/>
</dbReference>
<organism evidence="4 5">
    <name type="scientific">Oceanibaculum pacificum</name>
    <dbReference type="NCBI Taxonomy" id="580166"/>
    <lineage>
        <taxon>Bacteria</taxon>
        <taxon>Pseudomonadati</taxon>
        <taxon>Pseudomonadota</taxon>
        <taxon>Alphaproteobacteria</taxon>
        <taxon>Rhodospirillales</taxon>
        <taxon>Oceanibaculaceae</taxon>
        <taxon>Oceanibaculum</taxon>
    </lineage>
</organism>
<accession>A0A154VRA6</accession>
<dbReference type="Proteomes" id="UP000076400">
    <property type="component" value="Unassembled WGS sequence"/>
</dbReference>
<feature type="domain" description="EAL" evidence="2">
    <location>
        <begin position="572"/>
        <end position="828"/>
    </location>
</feature>